<dbReference type="Gene3D" id="1.10.472.130">
    <property type="match status" value="1"/>
</dbReference>
<keyword evidence="15" id="KW-0966">Cell projection</keyword>
<dbReference type="Pfam" id="PF12781">
    <property type="entry name" value="AAA_9"/>
    <property type="match status" value="1"/>
</dbReference>
<evidence type="ECO:0000256" key="2">
    <source>
        <dbReference type="ARBA" id="ARBA00004430"/>
    </source>
</evidence>
<dbReference type="STRING" id="126957.T1IWC0"/>
<dbReference type="Gene3D" id="1.10.8.710">
    <property type="match status" value="1"/>
</dbReference>
<keyword evidence="12" id="KW-0969">Cilium</keyword>
<evidence type="ECO:0000313" key="28">
    <source>
        <dbReference type="Proteomes" id="UP000014500"/>
    </source>
</evidence>
<feature type="domain" description="Dynein heavy chain ATP-binding dynein motor region" evidence="22">
    <location>
        <begin position="2277"/>
        <end position="2497"/>
    </location>
</feature>
<dbReference type="InterPro" id="IPR024317">
    <property type="entry name" value="Dynein_heavy_chain_D4_dom"/>
</dbReference>
<evidence type="ECO:0000259" key="20">
    <source>
        <dbReference type="Pfam" id="PF12777"/>
    </source>
</evidence>
<dbReference type="Gene3D" id="1.20.920.30">
    <property type="match status" value="1"/>
</dbReference>
<evidence type="ECO:0000259" key="26">
    <source>
        <dbReference type="Pfam" id="PF18199"/>
    </source>
</evidence>
<evidence type="ECO:0000256" key="9">
    <source>
        <dbReference type="ARBA" id="ARBA00022846"/>
    </source>
</evidence>
<dbReference type="GO" id="GO:0003341">
    <property type="term" value="P:cilium movement"/>
    <property type="evidence" value="ECO:0007669"/>
    <property type="project" value="UniProtKB-ARBA"/>
</dbReference>
<dbReference type="Gene3D" id="1.10.287.2620">
    <property type="match status" value="1"/>
</dbReference>
<dbReference type="Pfam" id="PF03028">
    <property type="entry name" value="Dynein_heavy"/>
    <property type="match status" value="1"/>
</dbReference>
<dbReference type="PANTHER" id="PTHR22878">
    <property type="entry name" value="DYNEIN HEAVY CHAIN 6, AXONEMAL-LIKE-RELATED"/>
    <property type="match status" value="1"/>
</dbReference>
<evidence type="ECO:0000256" key="12">
    <source>
        <dbReference type="ARBA" id="ARBA00023069"/>
    </source>
</evidence>
<feature type="domain" description="Dynein heavy chain region D6 P-loop" evidence="17">
    <location>
        <begin position="2742"/>
        <end position="2855"/>
    </location>
</feature>
<evidence type="ECO:0000256" key="8">
    <source>
        <dbReference type="ARBA" id="ARBA00022840"/>
    </source>
</evidence>
<sequence length="3341" mass="382839">MFFNLAEVSCLDLKYALVEVVKGFRTLLIQRMLTDHINDNQTIMKRFKSLQEKADTIPQSTQTLLSLVAYMENARKKDVPLMLDAIAESRERMMYLLDVVLFTEHEVTLNNDVMILPRKFEVLFDQSTLILEANREKLEEALTSRITKITSDLEMMGHRLIELDDYNEFNLMAQYAADVKTLQKRLQDFRELADEINLEEALFKIPPTTFPELDNLFCILDPFSKLFNLIMKWQRAEKMWMDGFLLELDAEAITIPVIAILCYTGIRQRHWDAMAKILGFDVTPDAGTTLRKALRWGMEPHLEKLDYVRVSAIKEFALEKALYKMIADWEGIEFQFSLYKDSGIPMLKLVEDVQVLLDEQLMKTQVIKSSPNVKPFEVEVKEWDATLQRLATTLDEWQKTQMNWMYLENIFASPDINQQMPEEGKLFSQVDRIWKDTMKGIGTSVAYYAGLHRRKRMRKKMVIETISEQGFMEQWQECNQMLDQILVGLNLYLEKKRIFFPRFFFLSNDEILEILSETKDPTRVQPHLKKCFEGIYRLEFTKKLEILSMFSGEGENIKYLTVIDTNEARGAVEKWLIQVQEKMLIAVRDEIDRSKDDYDQLPREEWVISWPGQVVLCVSSIYWTAEVHETLPGGREMLEGHVRVLNDQISEIITLVRGKLTKQARITLGALVVMDVHARDVVQQLANLGIDDESDFEWLAQLRYYWDDDDVRVRITNAEVNYAYEYLGNSPRLVITPLTDRCYRTLVGAYHLNLHGAPEGPAGTGKTETTKDLGKALAVLCVVFNCSDGLDYIAMGKFFKGLAASGAWACFDEFNRIDVEVLSVVAQQILCIIRAIQAKLETFVFEGTELPLKSTCYVVITMNPGYAGRSELPDNLKALFRTVAMMVPDYGLIGEISLYSFGFIDARNLAVKIVTTYRLCSEQLSSQSHYDYGMRAVKSVLVAAANLKFKYPKEQEDTLLLRSILDVNLAKFLSYDVRLFEGIISDLFPGVKLPKPDYTNMLDNVSICCTARNLQYPEVFLLKVIQTYEMMIVRHGFMMVGQPYSGKTCVLHILSEALTKMKEKNLDNEEAVIYGTMNPKSITMGQLYGQFDPISHEWSDGVLATTFKEFAYMQSPTRKWVIFDGPVDAVWIENMNTVLDDNKKLCLMSGEIVAMPPSMSMIFEVADLLQASPATVSRCGMIYMEPEQLGWEVLVKSWLNQLRPWKESLGELAISLVSWILRAFFGIIRRFCRELVTTGDLQLAHSYLILIECLMNNYTTETTDPKYIRQYYIGSSLFSAVWALGAVFDPASRMKFDIFMRDLIAGKLEKEKIPAAVGRIEPPFPTDNTVYDYFFEYRLKGQWMLWAQLVKPLDLSESAGSIQEIIVPTVDTVRYSYLMDFFVKFDRALLLVGPTGTGKSVYIQNKLLNRFDYISFGQTTKRNIWTSYWQTCYFFIDDLNMPVVETYGAQPPIELIRQWFDHKNWFDRKDTTKILLQDIQFMFGMGPPGGGRNPITPRLTRHFSVIAINQFSDESMHRIFNTLMTLYMKDHEFPPDAMALIGPIVTATLEIYKSALANLLPTPAKSHYLFNLRDFSRVILGICLIKRESVTYKRKLIRLWVHEVFRVFYDRLTDEKDRHWLFHLLFGDYMNQDIPREERLYDEVLSIDEFAIVADSVLDEHNLTQKTRMNMVLFRYALQHLSGISRVLRSPGGHALLKLLKTSGCYAKSSVFLMVDSQIKEEGFLEDIDSVLNSGEVPNVFQSDEKAEIIELVRPFALLGQPKGTEYSSMFLFTYFVRRCKYNLHIIIAFSPVGSAFRNRLRMFPSLVNCCTIDWFQVWPADALIKVAKKYFQSLNLLDTEKAACINICQYFHTSAEKLSIQFLANLGRYTYITPSSYLELIVTFERTLNLKQDEIMGSKQRYLTGLEKLAFASQQVAEMQVQLEMLKPQLIVAAAETEKMIDKIEFETEEVARKKYAVSQDEEAANYDAAQAQALKEECERDLALAIPAFEVALAALDTLKQADITVVKSMKQPPAVVKLVLEAVCVMKEIRPDKIKDPSGAGRFIFDYWGPSKRMLGDMGFLNSLREYDKDNIPPQVINKIRNEYVNKPEFDPAIIAKASSAAEGLCKWVRALETYDYVSKIVIPKKFKLASAEASLEETMQTLTAKRNELSAIEGALMAAQQLLKDTIYKKEQLEDNVIQCAIKLERATKLISGLGGEKDRWLIAADHLQGIYDNLPGDVLLSSGLIAYMGPFTASYRNDCIQEWGAYCKSAELQCSEEFSLSQTLGEPIKIQAWNIFGLPRDSFSIDNAVIVYSSRRWPLLIDPQGQANKWIKNMEKEKNLSLIKLTDSDYMRTLENCIQFGRPVLLENVGEELEASLDPLLFKQTFRQGGLDMMKLGESVIEYNRKFRFYITTKLRNPHYLPDVSTKVSLLNFMITPEGLEDQLLGIVVAKEKPELEQERQALVVQSAQNTRSLKEIENKILHTLSSSEGNILEDESAIKILDSSKVLSDEISEKQNIAKVTEEKIEVNRLGYRPIARHSAVLFFSITDLPNIDPMYQYSLTWFVNLFVNSIENSNKPKILEKRLRYLSDHFTYNLYSNVCRSLFEKDKLLFSFILCCNIMIAKSEINREEFMFFLTGGVGLGNPFPNPAKNWLLDKGWDEICRFSQLPGFEDFRESFIEKLDLYQKMFDSKEPHLVPLPAPWATRMTSFQQMIVLRCLRSDKIGPGVTNFIANNLGPKFIQPPPFDLGKSYEDSSCTMPLLFILSPGADPMNALLRFADERNMGGNRLNTVSLGQGQGPIAEALIFEAIEIGTWVVLQNCHLAVSWMNRMEKICDERTFDNTHSEFRLWLTSYPSSQFPVSVLQNGIKMLNEPPTGIRANLLGSYTTEPIMEPTFYKGSPGKDLTFEKLLFGLCLFHAIVQERRRFGPLGWNIPYGFNESDLKISIRQLQMFINEYDEVPFVAIRYMSGECNYGGRVTDDWDRRTLNTLLFDFCNPALIAENRHKLSPSGNYYIPLKSSHESYVEFIKSLPVVQEPEIFGMHDNVDISKSLAETKNIFNSVLLVQGQTAVGGEGGGERVYDTCKDILVKLPDAFDIITATLKYPVVYNESMNTVLVQEMERFNKLLEVIRSSLRNLQKATKGLVIMSPDLEKMAVSLTVGRIPAMWAEKSYPSLKSLAGYVTDFLDRLKFFQTWYMSGKPHCFWLSGFYFTQAFLTGGMQNFARKNKLPIDQLTFDYQILNKERSNTSPVDGVYCYGLFTDGFRWDRKTLMKCAEQIPKVLTDILPIVWFKPIRKHELSEGTRYKSPLYKTSSRRGVLATTGHSSNYVLPILLPTDLPSSHWIKRGAALLCGLDD</sequence>
<evidence type="ECO:0000259" key="18">
    <source>
        <dbReference type="Pfam" id="PF08393"/>
    </source>
</evidence>
<dbReference type="eggNOG" id="KOG3595">
    <property type="taxonomic scope" value="Eukaryota"/>
</dbReference>
<feature type="domain" description="Dynein heavy chain linker" evidence="18">
    <location>
        <begin position="254"/>
        <end position="593"/>
    </location>
</feature>
<dbReference type="FunFam" id="3.40.50.300:FF:000362">
    <property type="entry name" value="Dynein, axonemal, heavy chain 6"/>
    <property type="match status" value="1"/>
</dbReference>
<evidence type="ECO:0000256" key="11">
    <source>
        <dbReference type="ARBA" id="ARBA00023054"/>
    </source>
</evidence>
<dbReference type="Gene3D" id="1.10.8.720">
    <property type="entry name" value="Region D6 of dynein motor"/>
    <property type="match status" value="1"/>
</dbReference>
<feature type="coiled-coil region" evidence="16">
    <location>
        <begin position="2132"/>
        <end position="2194"/>
    </location>
</feature>
<evidence type="ECO:0000256" key="13">
    <source>
        <dbReference type="ARBA" id="ARBA00023175"/>
    </source>
</evidence>
<keyword evidence="7" id="KW-0547">Nucleotide-binding</keyword>
<dbReference type="Gene3D" id="1.20.58.1120">
    <property type="match status" value="1"/>
</dbReference>
<dbReference type="Pfam" id="PF18199">
    <property type="entry name" value="Dynein_C"/>
    <property type="match status" value="1"/>
</dbReference>
<dbReference type="InterPro" id="IPR041228">
    <property type="entry name" value="Dynein_C"/>
</dbReference>
<evidence type="ECO:0000259" key="19">
    <source>
        <dbReference type="Pfam" id="PF12774"/>
    </source>
</evidence>
<dbReference type="Pfam" id="PF12780">
    <property type="entry name" value="AAA_8"/>
    <property type="match status" value="1"/>
</dbReference>
<evidence type="ECO:0000259" key="24">
    <source>
        <dbReference type="Pfam" id="PF17857"/>
    </source>
</evidence>
<dbReference type="InterPro" id="IPR043157">
    <property type="entry name" value="Dynein_AAA1S"/>
</dbReference>
<dbReference type="FunFam" id="3.20.180.20:FF:000003">
    <property type="entry name" value="Dynein heavy chain 12, axonemal"/>
    <property type="match status" value="1"/>
</dbReference>
<evidence type="ECO:0000259" key="21">
    <source>
        <dbReference type="Pfam" id="PF12780"/>
    </source>
</evidence>
<keyword evidence="10" id="KW-0243">Dynein</keyword>
<dbReference type="PANTHER" id="PTHR22878:SF70">
    <property type="entry name" value="DYNEIN HEAVY CHAIN 2, AXONEMAL"/>
    <property type="match status" value="1"/>
</dbReference>
<keyword evidence="14" id="KW-0206">Cytoskeleton</keyword>
<evidence type="ECO:0000256" key="15">
    <source>
        <dbReference type="ARBA" id="ARBA00023273"/>
    </source>
</evidence>
<dbReference type="Pfam" id="PF18198">
    <property type="entry name" value="AAA_lid_11"/>
    <property type="match status" value="1"/>
</dbReference>
<dbReference type="InterPro" id="IPR024743">
    <property type="entry name" value="Dynein_HC_stalk"/>
</dbReference>
<keyword evidence="9" id="KW-0282">Flagellum</keyword>
<keyword evidence="4" id="KW-0963">Cytoplasm</keyword>
<dbReference type="Gene3D" id="3.20.180.20">
    <property type="entry name" value="Dynein heavy chain, N-terminal domain 2"/>
    <property type="match status" value="1"/>
</dbReference>
<dbReference type="InterPro" id="IPR042219">
    <property type="entry name" value="AAA_lid_11_sf"/>
</dbReference>
<evidence type="ECO:0000256" key="14">
    <source>
        <dbReference type="ARBA" id="ARBA00023212"/>
    </source>
</evidence>
<organism evidence="27 28">
    <name type="scientific">Strigamia maritima</name>
    <name type="common">European centipede</name>
    <name type="synonym">Geophilus maritimus</name>
    <dbReference type="NCBI Taxonomy" id="126957"/>
    <lineage>
        <taxon>Eukaryota</taxon>
        <taxon>Metazoa</taxon>
        <taxon>Ecdysozoa</taxon>
        <taxon>Arthropoda</taxon>
        <taxon>Myriapoda</taxon>
        <taxon>Chilopoda</taxon>
        <taxon>Pleurostigmophora</taxon>
        <taxon>Geophilomorpha</taxon>
        <taxon>Linotaeniidae</taxon>
        <taxon>Strigamia</taxon>
    </lineage>
</organism>
<dbReference type="Pfam" id="PF17857">
    <property type="entry name" value="AAA_lid_1"/>
    <property type="match status" value="1"/>
</dbReference>
<dbReference type="EMBL" id="JH431612">
    <property type="status" value="NOT_ANNOTATED_CDS"/>
    <property type="molecule type" value="Genomic_DNA"/>
</dbReference>
<evidence type="ECO:0000259" key="23">
    <source>
        <dbReference type="Pfam" id="PF17852"/>
    </source>
</evidence>
<evidence type="ECO:0000256" key="5">
    <source>
        <dbReference type="ARBA" id="ARBA00022701"/>
    </source>
</evidence>
<dbReference type="GO" id="GO:0030286">
    <property type="term" value="C:dynein complex"/>
    <property type="evidence" value="ECO:0007669"/>
    <property type="project" value="UniProtKB-KW"/>
</dbReference>
<dbReference type="HOGENOM" id="CLU_000038_0_0_1"/>
<dbReference type="FunFam" id="3.40.50.300:FF:000223">
    <property type="entry name" value="Dynein heavy chain 3, axonemal"/>
    <property type="match status" value="1"/>
</dbReference>
<dbReference type="GO" id="GO:0005524">
    <property type="term" value="F:ATP binding"/>
    <property type="evidence" value="ECO:0007669"/>
    <property type="project" value="UniProtKB-KW"/>
</dbReference>
<evidence type="ECO:0000256" key="3">
    <source>
        <dbReference type="ARBA" id="ARBA00008887"/>
    </source>
</evidence>
<dbReference type="GO" id="GO:0008569">
    <property type="term" value="F:minus-end-directed microtubule motor activity"/>
    <property type="evidence" value="ECO:0007669"/>
    <property type="project" value="InterPro"/>
</dbReference>
<dbReference type="Gene3D" id="1.10.8.1220">
    <property type="match status" value="1"/>
</dbReference>
<dbReference type="Gene3D" id="1.20.1270.280">
    <property type="match status" value="1"/>
</dbReference>
<dbReference type="FunFam" id="1.10.8.1220:FF:000001">
    <property type="entry name" value="Dynein axonemal heavy chain 5"/>
    <property type="match status" value="1"/>
</dbReference>
<dbReference type="Proteomes" id="UP000014500">
    <property type="component" value="Unassembled WGS sequence"/>
</dbReference>
<evidence type="ECO:0000259" key="25">
    <source>
        <dbReference type="Pfam" id="PF18198"/>
    </source>
</evidence>
<dbReference type="GO" id="GO:0051959">
    <property type="term" value="F:dynein light intermediate chain binding"/>
    <property type="evidence" value="ECO:0007669"/>
    <property type="project" value="InterPro"/>
</dbReference>
<dbReference type="FunFam" id="3.40.50.300:FF:001328">
    <property type="entry name" value="Dynein heavy chain 6, axonemal"/>
    <property type="match status" value="1"/>
</dbReference>
<dbReference type="FunFam" id="3.10.490.20:FF:000001">
    <property type="entry name" value="dynein heavy chain 7, axonemal"/>
    <property type="match status" value="1"/>
</dbReference>
<evidence type="ECO:0000256" key="7">
    <source>
        <dbReference type="ARBA" id="ARBA00022741"/>
    </source>
</evidence>
<keyword evidence="13" id="KW-0505">Motor protein</keyword>
<dbReference type="Gene3D" id="3.40.50.300">
    <property type="entry name" value="P-loop containing nucleotide triphosphate hydrolases"/>
    <property type="match status" value="6"/>
</dbReference>
<feature type="domain" description="Dynein heavy chain AAA 5 extension" evidence="23">
    <location>
        <begin position="1216"/>
        <end position="1347"/>
    </location>
</feature>
<evidence type="ECO:0000313" key="27">
    <source>
        <dbReference type="EnsemblMetazoa" id="SMAR005485-PA"/>
    </source>
</evidence>
<evidence type="ECO:0000259" key="22">
    <source>
        <dbReference type="Pfam" id="PF12781"/>
    </source>
</evidence>
<dbReference type="InterPro" id="IPR026983">
    <property type="entry name" value="DHC"/>
</dbReference>
<keyword evidence="8" id="KW-0067">ATP-binding</keyword>
<keyword evidence="28" id="KW-1185">Reference proteome</keyword>
<dbReference type="InterPro" id="IPR035699">
    <property type="entry name" value="AAA_6"/>
</dbReference>
<feature type="domain" description="Dynein heavy chain AAA module D4" evidence="21">
    <location>
        <begin position="1697"/>
        <end position="1887"/>
    </location>
</feature>
<evidence type="ECO:0000256" key="1">
    <source>
        <dbReference type="ARBA" id="ARBA00004230"/>
    </source>
</evidence>
<feature type="coiled-coil region" evidence="16">
    <location>
        <begin position="172"/>
        <end position="199"/>
    </location>
</feature>
<feature type="domain" description="Dynein heavy chain 3 AAA+ lid" evidence="24">
    <location>
        <begin position="1545"/>
        <end position="1621"/>
    </location>
</feature>
<dbReference type="InterPro" id="IPR041466">
    <property type="entry name" value="Dynein_AAA5_ext"/>
</dbReference>
<feature type="domain" description="Dynein heavy chain AAA lid" evidence="25">
    <location>
        <begin position="2892"/>
        <end position="3030"/>
    </location>
</feature>
<dbReference type="FunFam" id="1.20.140.100:FF:000001">
    <property type="entry name" value="dynein heavy chain 17, axonemal"/>
    <property type="match status" value="1"/>
</dbReference>
<dbReference type="InterPro" id="IPR035706">
    <property type="entry name" value="AAA_9"/>
</dbReference>
<keyword evidence="11 16" id="KW-0175">Coiled coil</keyword>
<accession>T1IWC0</accession>
<dbReference type="GO" id="GO:0005874">
    <property type="term" value="C:microtubule"/>
    <property type="evidence" value="ECO:0007669"/>
    <property type="project" value="UniProtKB-KW"/>
</dbReference>
<dbReference type="GO" id="GO:0045505">
    <property type="term" value="F:dynein intermediate chain binding"/>
    <property type="evidence" value="ECO:0007669"/>
    <property type="project" value="InterPro"/>
</dbReference>
<dbReference type="InterPro" id="IPR041658">
    <property type="entry name" value="AAA_lid_11"/>
</dbReference>
<dbReference type="Pfam" id="PF12775">
    <property type="entry name" value="AAA_7"/>
    <property type="match status" value="2"/>
</dbReference>
<name>T1IWC0_STRMM</name>
<feature type="domain" description="Dynein heavy chain coiled coil stalk" evidence="20">
    <location>
        <begin position="1902"/>
        <end position="2247"/>
    </location>
</feature>
<reference evidence="27" key="2">
    <citation type="submission" date="2015-02" db="UniProtKB">
        <authorList>
            <consortium name="EnsemblMetazoa"/>
        </authorList>
    </citation>
    <scope>IDENTIFICATION</scope>
</reference>
<dbReference type="FunFam" id="3.40.50.300:FF:000044">
    <property type="entry name" value="Dynein heavy chain 5, axonemal"/>
    <property type="match status" value="1"/>
</dbReference>
<dbReference type="InterPro" id="IPR041589">
    <property type="entry name" value="DNAH3_AAA_lid_1"/>
</dbReference>
<dbReference type="Gene3D" id="1.20.140.100">
    <property type="entry name" value="Dynein heavy chain, N-terminal domain 2"/>
    <property type="match status" value="1"/>
</dbReference>
<evidence type="ECO:0000256" key="6">
    <source>
        <dbReference type="ARBA" id="ARBA00022737"/>
    </source>
</evidence>
<dbReference type="Gene3D" id="3.10.490.20">
    <property type="match status" value="1"/>
</dbReference>
<dbReference type="FunFam" id="1.20.58.1120:FF:000005">
    <property type="entry name" value="Dynein, axonemal, heavy chain 12"/>
    <property type="match status" value="1"/>
</dbReference>
<evidence type="ECO:0008006" key="29">
    <source>
        <dbReference type="Google" id="ProtNLM"/>
    </source>
</evidence>
<dbReference type="FunFam" id="1.10.287.2620:FF:000002">
    <property type="entry name" value="Dynein heavy chain 2, axonemal"/>
    <property type="match status" value="1"/>
</dbReference>
<dbReference type="Gene3D" id="6.10.140.1060">
    <property type="match status" value="1"/>
</dbReference>
<feature type="domain" description="Dynein heavy chain C-terminal" evidence="26">
    <location>
        <begin position="3038"/>
        <end position="3337"/>
    </location>
</feature>
<dbReference type="InterPro" id="IPR043160">
    <property type="entry name" value="Dynein_C_barrel"/>
</dbReference>
<protein>
    <recommendedName>
        <fullName evidence="29">AAA+ ATPase domain-containing protein</fullName>
    </recommendedName>
</protein>
<dbReference type="InterPro" id="IPR042222">
    <property type="entry name" value="Dynein_2_N"/>
</dbReference>
<dbReference type="InterPro" id="IPR013602">
    <property type="entry name" value="Dynein_heavy_linker"/>
</dbReference>
<dbReference type="FunFam" id="1.10.8.720:FF:000001">
    <property type="entry name" value="dynein heavy chain 7, axonemal"/>
    <property type="match status" value="1"/>
</dbReference>
<dbReference type="FunFam" id="1.10.8.710:FF:000004">
    <property type="entry name" value="Dynein axonemal heavy chain 6"/>
    <property type="match status" value="1"/>
</dbReference>
<evidence type="ECO:0000259" key="17">
    <source>
        <dbReference type="Pfam" id="PF03028"/>
    </source>
</evidence>
<dbReference type="Pfam" id="PF12777">
    <property type="entry name" value="MT"/>
    <property type="match status" value="1"/>
</dbReference>
<dbReference type="GO" id="GO:0031514">
    <property type="term" value="C:motile cilium"/>
    <property type="evidence" value="ECO:0007669"/>
    <property type="project" value="UniProtKB-SubCell"/>
</dbReference>
<dbReference type="FunFam" id="1.20.920.20:FF:000006">
    <property type="entry name" value="Dynein, axonemal, heavy chain 6"/>
    <property type="match status" value="1"/>
</dbReference>
<reference evidence="28" key="1">
    <citation type="submission" date="2011-05" db="EMBL/GenBank/DDBJ databases">
        <authorList>
            <person name="Richards S.R."/>
            <person name="Qu J."/>
            <person name="Jiang H."/>
            <person name="Jhangiani S.N."/>
            <person name="Agravi P."/>
            <person name="Goodspeed R."/>
            <person name="Gross S."/>
            <person name="Mandapat C."/>
            <person name="Jackson L."/>
            <person name="Mathew T."/>
            <person name="Pu L."/>
            <person name="Thornton R."/>
            <person name="Saada N."/>
            <person name="Wilczek-Boney K.B."/>
            <person name="Lee S."/>
            <person name="Kovar C."/>
            <person name="Wu Y."/>
            <person name="Scherer S.E."/>
            <person name="Worley K.C."/>
            <person name="Muzny D.M."/>
            <person name="Gibbs R."/>
        </authorList>
    </citation>
    <scope>NUCLEOTIDE SEQUENCE</scope>
    <source>
        <strain evidence="28">Brora</strain>
    </source>
</reference>
<dbReference type="Pfam" id="PF08393">
    <property type="entry name" value="DHC_N2"/>
    <property type="match status" value="1"/>
</dbReference>
<evidence type="ECO:0000256" key="10">
    <source>
        <dbReference type="ARBA" id="ARBA00023017"/>
    </source>
</evidence>
<feature type="domain" description="Dynein heavy chain hydrolytic ATP-binding dynein motor region" evidence="19">
    <location>
        <begin position="722"/>
        <end position="1048"/>
    </location>
</feature>
<dbReference type="InterPro" id="IPR027417">
    <property type="entry name" value="P-loop_NTPase"/>
</dbReference>
<keyword evidence="5" id="KW-0493">Microtubule</keyword>
<proteinExistence type="inferred from homology"/>
<dbReference type="PhylomeDB" id="T1IWC0"/>
<dbReference type="OMA" id="TSIFEWT"/>
<comment type="similarity">
    <text evidence="3">Belongs to the dynein heavy chain family.</text>
</comment>
<dbReference type="Gene3D" id="1.20.920.20">
    <property type="match status" value="1"/>
</dbReference>
<evidence type="ECO:0000256" key="16">
    <source>
        <dbReference type="SAM" id="Coils"/>
    </source>
</evidence>
<dbReference type="InterPro" id="IPR004273">
    <property type="entry name" value="Dynein_heavy_D6_P-loop"/>
</dbReference>
<dbReference type="GO" id="GO:0005930">
    <property type="term" value="C:axoneme"/>
    <property type="evidence" value="ECO:0007669"/>
    <property type="project" value="UniProtKB-SubCell"/>
</dbReference>
<dbReference type="InterPro" id="IPR042228">
    <property type="entry name" value="Dynein_linker_3"/>
</dbReference>
<dbReference type="EnsemblMetazoa" id="SMAR005485-RA">
    <property type="protein sequence ID" value="SMAR005485-PA"/>
    <property type="gene ID" value="SMAR005485"/>
</dbReference>
<keyword evidence="6" id="KW-0677">Repeat</keyword>
<dbReference type="SUPFAM" id="SSF52540">
    <property type="entry name" value="P-loop containing nucleoside triphosphate hydrolases"/>
    <property type="match status" value="4"/>
</dbReference>
<dbReference type="FunFam" id="1.20.1270.280:FF:000001">
    <property type="entry name" value="dynein heavy chain 7, axonemal"/>
    <property type="match status" value="1"/>
</dbReference>
<dbReference type="Pfam" id="PF17852">
    <property type="entry name" value="Dynein_AAA_lid"/>
    <property type="match status" value="1"/>
</dbReference>
<evidence type="ECO:0000256" key="4">
    <source>
        <dbReference type="ARBA" id="ARBA00022490"/>
    </source>
</evidence>
<dbReference type="Pfam" id="PF12774">
    <property type="entry name" value="AAA_6"/>
    <property type="match status" value="1"/>
</dbReference>
<comment type="subcellular location">
    <subcellularLocation>
        <location evidence="1">Cell projection</location>
        <location evidence="1">Cilium</location>
        <location evidence="1">Flagellum</location>
    </subcellularLocation>
    <subcellularLocation>
        <location evidence="2">Cytoplasm</location>
        <location evidence="2">Cytoskeleton</location>
        <location evidence="2">Cilium axoneme</location>
    </subcellularLocation>
</comment>
<dbReference type="FunFam" id="1.20.920.30:FF:000002">
    <property type="entry name" value="Dynein axonemal heavy chain 3"/>
    <property type="match status" value="1"/>
</dbReference>